<name>A0A8J8NJB2_HALGN</name>
<reference evidence="2" key="1">
    <citation type="submission" date="2019-06" db="EMBL/GenBank/DDBJ databases">
        <authorList>
            <person name="Zheng W."/>
        </authorList>
    </citation>
    <scope>NUCLEOTIDE SEQUENCE</scope>
    <source>
        <strain evidence="2">QDHG01</strain>
    </source>
</reference>
<proteinExistence type="predicted"/>
<evidence type="ECO:0000256" key="1">
    <source>
        <dbReference type="SAM" id="Phobius"/>
    </source>
</evidence>
<comment type="caution">
    <text evidence="2">The sequence shown here is derived from an EMBL/GenBank/DDBJ whole genome shotgun (WGS) entry which is preliminary data.</text>
</comment>
<dbReference type="AlphaFoldDB" id="A0A8J8NJB2"/>
<evidence type="ECO:0000313" key="3">
    <source>
        <dbReference type="Proteomes" id="UP000785679"/>
    </source>
</evidence>
<keyword evidence="1" id="KW-1133">Transmembrane helix</keyword>
<evidence type="ECO:0000313" key="2">
    <source>
        <dbReference type="EMBL" id="TNV75684.1"/>
    </source>
</evidence>
<dbReference type="Proteomes" id="UP000785679">
    <property type="component" value="Unassembled WGS sequence"/>
</dbReference>
<organism evidence="2 3">
    <name type="scientific">Halteria grandinella</name>
    <dbReference type="NCBI Taxonomy" id="5974"/>
    <lineage>
        <taxon>Eukaryota</taxon>
        <taxon>Sar</taxon>
        <taxon>Alveolata</taxon>
        <taxon>Ciliophora</taxon>
        <taxon>Intramacronucleata</taxon>
        <taxon>Spirotrichea</taxon>
        <taxon>Stichotrichia</taxon>
        <taxon>Sporadotrichida</taxon>
        <taxon>Halteriidae</taxon>
        <taxon>Halteria</taxon>
    </lineage>
</organism>
<feature type="transmembrane region" description="Helical" evidence="1">
    <location>
        <begin position="75"/>
        <end position="97"/>
    </location>
</feature>
<keyword evidence="1" id="KW-0812">Transmembrane</keyword>
<sequence length="184" mass="20471">MLLLSFLFGFALAHNYTHHNHSNTSSDPAEPSVARSYYHRSNYYNGGGSHYYDPNCQYGCTINKVCRPNDDCSNLATFLVIGVFVVGIIMMVIVAALKKKKGGQNGAARKEQLEKLKYEQERQQRIEQNYQPYSIPASTYEQPSYTVTANAPYSSVPSGYSAYPVPPGIPATPSYGYQSQNPYA</sequence>
<protein>
    <submittedName>
        <fullName evidence="2">Uncharacterized protein</fullName>
    </submittedName>
</protein>
<keyword evidence="1" id="KW-0472">Membrane</keyword>
<dbReference type="EMBL" id="RRYP01015062">
    <property type="protein sequence ID" value="TNV75684.1"/>
    <property type="molecule type" value="Genomic_DNA"/>
</dbReference>
<accession>A0A8J8NJB2</accession>
<gene>
    <name evidence="2" type="ORF">FGO68_gene15154</name>
</gene>
<keyword evidence="3" id="KW-1185">Reference proteome</keyword>